<dbReference type="RefSeq" id="WP_183384795.1">
    <property type="nucleotide sequence ID" value="NZ_JACHXR010000011.1"/>
</dbReference>
<reference evidence="1 2" key="1">
    <citation type="submission" date="2020-08" db="EMBL/GenBank/DDBJ databases">
        <title>Genomic Encyclopedia of Type Strains, Phase III (KMG-III): the genomes of soil and plant-associated and newly described type strains.</title>
        <authorList>
            <person name="Whitman W."/>
        </authorList>
    </citation>
    <scope>NUCLEOTIDE SEQUENCE [LARGE SCALE GENOMIC DNA]</scope>
    <source>
        <strain evidence="1 2">CECT 7744</strain>
    </source>
</reference>
<dbReference type="AlphaFoldDB" id="A0A7W5EVQ6"/>
<keyword evidence="2" id="KW-1185">Reference proteome</keyword>
<proteinExistence type="predicted"/>
<organism evidence="1 2">
    <name type="scientific">Halomonas stenophila</name>
    <dbReference type="NCBI Taxonomy" id="795312"/>
    <lineage>
        <taxon>Bacteria</taxon>
        <taxon>Pseudomonadati</taxon>
        <taxon>Pseudomonadota</taxon>
        <taxon>Gammaproteobacteria</taxon>
        <taxon>Oceanospirillales</taxon>
        <taxon>Halomonadaceae</taxon>
        <taxon>Halomonas</taxon>
    </lineage>
</organism>
<dbReference type="EMBL" id="JACHXR010000011">
    <property type="protein sequence ID" value="MBB3232352.1"/>
    <property type="molecule type" value="Genomic_DNA"/>
</dbReference>
<evidence type="ECO:0000313" key="1">
    <source>
        <dbReference type="EMBL" id="MBB3232352.1"/>
    </source>
</evidence>
<name>A0A7W5EVQ6_9GAMM</name>
<comment type="caution">
    <text evidence="1">The sequence shown here is derived from an EMBL/GenBank/DDBJ whole genome shotgun (WGS) entry which is preliminary data.</text>
</comment>
<evidence type="ECO:0000313" key="2">
    <source>
        <dbReference type="Proteomes" id="UP000518892"/>
    </source>
</evidence>
<gene>
    <name evidence="1" type="ORF">FHR97_003220</name>
</gene>
<protein>
    <submittedName>
        <fullName evidence="1">Uncharacterized protein</fullName>
    </submittedName>
</protein>
<sequence length="88" mass="9611">MSIRISSPATLRLQGRSWAFTASEQLRLRGRLLDGEARRVAASPPAGGGFLLGAEVSPGDYLLEVEGYTLGTRSELETSRYQILMILE</sequence>
<accession>A0A7W5EVQ6</accession>
<dbReference type="Proteomes" id="UP000518892">
    <property type="component" value="Unassembled WGS sequence"/>
</dbReference>